<comment type="caution">
    <text evidence="3">The sequence shown here is derived from an EMBL/GenBank/DDBJ whole genome shotgun (WGS) entry which is preliminary data.</text>
</comment>
<evidence type="ECO:0000259" key="2">
    <source>
        <dbReference type="Pfam" id="PF07127"/>
    </source>
</evidence>
<dbReference type="Pfam" id="PF07127">
    <property type="entry name" value="Nodulin_late"/>
    <property type="match status" value="1"/>
</dbReference>
<name>A0A396H1J4_MEDTR</name>
<feature type="transmembrane region" description="Helical" evidence="1">
    <location>
        <begin position="26"/>
        <end position="44"/>
    </location>
</feature>
<evidence type="ECO:0000313" key="3">
    <source>
        <dbReference type="EMBL" id="RHN44995.1"/>
    </source>
</evidence>
<keyword evidence="1" id="KW-0472">Membrane</keyword>
<sequence length="84" mass="10202">MKFINYKEIKLYATFYMQREKNMDETLKFVYLLIRFLSIFFLIIKSNSFYSHVPNPCITDKDCIRRAGMNIRCRKGYCVNLILR</sequence>
<protein>
    <submittedName>
        <fullName evidence="3">Putative Late nodulin</fullName>
    </submittedName>
</protein>
<dbReference type="Proteomes" id="UP000265566">
    <property type="component" value="Chromosome 7"/>
</dbReference>
<dbReference type="EMBL" id="PSQE01000007">
    <property type="protein sequence ID" value="RHN44995.1"/>
    <property type="molecule type" value="Genomic_DNA"/>
</dbReference>
<dbReference type="GO" id="GO:0046872">
    <property type="term" value="F:metal ion binding"/>
    <property type="evidence" value="ECO:0007669"/>
    <property type="project" value="InterPro"/>
</dbReference>
<dbReference type="Gramene" id="rna39188">
    <property type="protein sequence ID" value="RHN44995.1"/>
    <property type="gene ID" value="gene39188"/>
</dbReference>
<dbReference type="InterPro" id="IPR009810">
    <property type="entry name" value="Nodulin_late_dom"/>
</dbReference>
<evidence type="ECO:0000313" key="4">
    <source>
        <dbReference type="Proteomes" id="UP000265566"/>
    </source>
</evidence>
<reference evidence="4" key="1">
    <citation type="journal article" date="2018" name="Nat. Plants">
        <title>Whole-genome landscape of Medicago truncatula symbiotic genes.</title>
        <authorList>
            <person name="Pecrix Y."/>
            <person name="Staton S.E."/>
            <person name="Sallet E."/>
            <person name="Lelandais-Briere C."/>
            <person name="Moreau S."/>
            <person name="Carrere S."/>
            <person name="Blein T."/>
            <person name="Jardinaud M.F."/>
            <person name="Latrasse D."/>
            <person name="Zouine M."/>
            <person name="Zahm M."/>
            <person name="Kreplak J."/>
            <person name="Mayjonade B."/>
            <person name="Satge C."/>
            <person name="Perez M."/>
            <person name="Cauet S."/>
            <person name="Marande W."/>
            <person name="Chantry-Darmon C."/>
            <person name="Lopez-Roques C."/>
            <person name="Bouchez O."/>
            <person name="Berard A."/>
            <person name="Debelle F."/>
            <person name="Munos S."/>
            <person name="Bendahmane A."/>
            <person name="Berges H."/>
            <person name="Niebel A."/>
            <person name="Buitink J."/>
            <person name="Frugier F."/>
            <person name="Benhamed M."/>
            <person name="Crespi M."/>
            <person name="Gouzy J."/>
            <person name="Gamas P."/>
        </authorList>
    </citation>
    <scope>NUCLEOTIDE SEQUENCE [LARGE SCALE GENOMIC DNA]</scope>
    <source>
        <strain evidence="4">cv. Jemalong A17</strain>
    </source>
</reference>
<organism evidence="3 4">
    <name type="scientific">Medicago truncatula</name>
    <name type="common">Barrel medic</name>
    <name type="synonym">Medicago tribuloides</name>
    <dbReference type="NCBI Taxonomy" id="3880"/>
    <lineage>
        <taxon>Eukaryota</taxon>
        <taxon>Viridiplantae</taxon>
        <taxon>Streptophyta</taxon>
        <taxon>Embryophyta</taxon>
        <taxon>Tracheophyta</taxon>
        <taxon>Spermatophyta</taxon>
        <taxon>Magnoliopsida</taxon>
        <taxon>eudicotyledons</taxon>
        <taxon>Gunneridae</taxon>
        <taxon>Pentapetalae</taxon>
        <taxon>rosids</taxon>
        <taxon>fabids</taxon>
        <taxon>Fabales</taxon>
        <taxon>Fabaceae</taxon>
        <taxon>Papilionoideae</taxon>
        <taxon>50 kb inversion clade</taxon>
        <taxon>NPAAA clade</taxon>
        <taxon>Hologalegina</taxon>
        <taxon>IRL clade</taxon>
        <taxon>Trifolieae</taxon>
        <taxon>Medicago</taxon>
    </lineage>
</organism>
<dbReference type="AlphaFoldDB" id="A0A396H1J4"/>
<proteinExistence type="predicted"/>
<gene>
    <name evidence="3" type="ORF">MtrunA17_Chr7g0225471</name>
</gene>
<feature type="domain" description="Late nodulin" evidence="2">
    <location>
        <begin position="23"/>
        <end position="78"/>
    </location>
</feature>
<keyword evidence="1" id="KW-1133">Transmembrane helix</keyword>
<evidence type="ECO:0000256" key="1">
    <source>
        <dbReference type="SAM" id="Phobius"/>
    </source>
</evidence>
<accession>A0A396H1J4</accession>
<keyword evidence="1" id="KW-0812">Transmembrane</keyword>